<name>A0A930UT60_9ACTN</name>
<dbReference type="Proteomes" id="UP000656804">
    <property type="component" value="Unassembled WGS sequence"/>
</dbReference>
<dbReference type="InterPro" id="IPR004843">
    <property type="entry name" value="Calcineurin-like_PHP"/>
</dbReference>
<keyword evidence="1" id="KW-0732">Signal</keyword>
<dbReference type="EMBL" id="JADIVZ010000001">
    <property type="protein sequence ID" value="MBF4160383.1"/>
    <property type="molecule type" value="Genomic_DNA"/>
</dbReference>
<sequence>MWSRRGVLAGAGLAVAAGTTARALAGGSVSALSNPDFTFVSMPDFLNADVADVSKLPGFDGGMNSYNQWWQLAIDTCLRAVSAHQPDAVFIAGDQVEGRWNVDSDGRAVFGPVSQGTDEASLALCRSAISKAGAAYYGNYTKLFADRGLKIYPAVGDHELLDDRSGPLNKRWPSSGVMHGQPDNRWHLVPHCKEVWADHFTRTAKGAPKHRRRPKGTPYEFTAYSESFNDTLTLVTVDTFDRTSRGVQLGVLGEQLAWARREIKRARRRGHTVIVQGHVPAVGPYRTFATGNLHMQGPRSVKFWNALKQTGADFYFCGEVHDTTVVQPQSKQPVQISHGCTYRYGFSYLVGRVWKDRHVQLEYVEMPQIAQSSELGLWCSDRAKRAPSRISYTVPAIRGRLEWADGVVTSATDKLGAYDPQNDTAGWQKPVAVPLAKLRGKPTVS</sequence>
<dbReference type="RefSeq" id="WP_194501618.1">
    <property type="nucleotide sequence ID" value="NZ_JADIVZ010000001.1"/>
</dbReference>
<evidence type="ECO:0000313" key="3">
    <source>
        <dbReference type="EMBL" id="MBF4160383.1"/>
    </source>
</evidence>
<dbReference type="Pfam" id="PF00149">
    <property type="entry name" value="Metallophos"/>
    <property type="match status" value="1"/>
</dbReference>
<proteinExistence type="predicted"/>
<dbReference type="GO" id="GO:0016787">
    <property type="term" value="F:hydrolase activity"/>
    <property type="evidence" value="ECO:0007669"/>
    <property type="project" value="InterPro"/>
</dbReference>
<comment type="caution">
    <text evidence="3">The sequence shown here is derived from an EMBL/GenBank/DDBJ whole genome shotgun (WGS) entry which is preliminary data.</text>
</comment>
<dbReference type="InterPro" id="IPR029052">
    <property type="entry name" value="Metallo-depent_PP-like"/>
</dbReference>
<dbReference type="SUPFAM" id="SSF56300">
    <property type="entry name" value="Metallo-dependent phosphatases"/>
    <property type="match status" value="1"/>
</dbReference>
<accession>A0A930UT60</accession>
<evidence type="ECO:0000259" key="2">
    <source>
        <dbReference type="Pfam" id="PF00149"/>
    </source>
</evidence>
<reference evidence="3" key="1">
    <citation type="submission" date="2020-11" db="EMBL/GenBank/DDBJ databases">
        <title>Nocardioides sp. CBS4Y-1, whole genome shotgun sequence.</title>
        <authorList>
            <person name="Tuo L."/>
        </authorList>
    </citation>
    <scope>NUCLEOTIDE SEQUENCE</scope>
    <source>
        <strain evidence="3">CBS4Y-1</strain>
    </source>
</reference>
<feature type="signal peptide" evidence="1">
    <location>
        <begin position="1"/>
        <end position="25"/>
    </location>
</feature>
<evidence type="ECO:0000313" key="4">
    <source>
        <dbReference type="Proteomes" id="UP000656804"/>
    </source>
</evidence>
<organism evidence="3 4">
    <name type="scientific">Nocardioides acrostichi</name>
    <dbReference type="NCBI Taxonomy" id="2784339"/>
    <lineage>
        <taxon>Bacteria</taxon>
        <taxon>Bacillati</taxon>
        <taxon>Actinomycetota</taxon>
        <taxon>Actinomycetes</taxon>
        <taxon>Propionibacteriales</taxon>
        <taxon>Nocardioidaceae</taxon>
        <taxon>Nocardioides</taxon>
    </lineage>
</organism>
<evidence type="ECO:0000256" key="1">
    <source>
        <dbReference type="SAM" id="SignalP"/>
    </source>
</evidence>
<keyword evidence="4" id="KW-1185">Reference proteome</keyword>
<dbReference type="InterPro" id="IPR006311">
    <property type="entry name" value="TAT_signal"/>
</dbReference>
<dbReference type="PROSITE" id="PS51318">
    <property type="entry name" value="TAT"/>
    <property type="match status" value="1"/>
</dbReference>
<gene>
    <name evidence="3" type="ORF">ISG29_01685</name>
</gene>
<dbReference type="Gene3D" id="3.60.21.10">
    <property type="match status" value="1"/>
</dbReference>
<feature type="domain" description="Calcineurin-like phosphoesterase" evidence="2">
    <location>
        <begin position="76"/>
        <end position="321"/>
    </location>
</feature>
<feature type="chain" id="PRO_5039043127" evidence="1">
    <location>
        <begin position="26"/>
        <end position="445"/>
    </location>
</feature>
<dbReference type="AlphaFoldDB" id="A0A930UT60"/>
<protein>
    <submittedName>
        <fullName evidence="3">Metallophosphoesterase</fullName>
    </submittedName>
</protein>